<dbReference type="GO" id="GO:0016020">
    <property type="term" value="C:membrane"/>
    <property type="evidence" value="ECO:0007669"/>
    <property type="project" value="UniProtKB-SubCell"/>
</dbReference>
<dbReference type="NCBIfam" id="TIGR01297">
    <property type="entry name" value="CDF"/>
    <property type="match status" value="1"/>
</dbReference>
<dbReference type="FunFam" id="1.20.1510.10:FF:000006">
    <property type="entry name" value="Divalent cation efflux transporter"/>
    <property type="match status" value="1"/>
</dbReference>
<keyword evidence="5 7" id="KW-1133">Transmembrane helix</keyword>
<protein>
    <submittedName>
        <fullName evidence="11">Cation transporter</fullName>
    </submittedName>
</protein>
<dbReference type="Gene3D" id="3.30.420.130">
    <property type="entry name" value="Dinitrogenase iron-molybdenum cofactor biosynthesis domain"/>
    <property type="match status" value="1"/>
</dbReference>
<keyword evidence="4 7" id="KW-0812">Transmembrane</keyword>
<evidence type="ECO:0000256" key="1">
    <source>
        <dbReference type="ARBA" id="ARBA00004141"/>
    </source>
</evidence>
<evidence type="ECO:0000256" key="3">
    <source>
        <dbReference type="ARBA" id="ARBA00022448"/>
    </source>
</evidence>
<dbReference type="CDD" id="cd00851">
    <property type="entry name" value="MTH1175"/>
    <property type="match status" value="1"/>
</dbReference>
<keyword evidence="3" id="KW-0813">Transport</keyword>
<evidence type="ECO:0000259" key="10">
    <source>
        <dbReference type="Pfam" id="PF16916"/>
    </source>
</evidence>
<feature type="domain" description="Dinitrogenase iron-molybdenum cofactor biosynthesis" evidence="9">
    <location>
        <begin position="307"/>
        <end position="393"/>
    </location>
</feature>
<dbReference type="InterPro" id="IPR033913">
    <property type="entry name" value="MTH1175_dom"/>
</dbReference>
<dbReference type="InterPro" id="IPR027470">
    <property type="entry name" value="Cation_efflux_CTD"/>
</dbReference>
<name>A0A099T1B4_METMT</name>
<dbReference type="GO" id="GO:0008324">
    <property type="term" value="F:monoatomic cation transmembrane transporter activity"/>
    <property type="evidence" value="ECO:0007669"/>
    <property type="project" value="InterPro"/>
</dbReference>
<dbReference type="SUPFAM" id="SSF160240">
    <property type="entry name" value="Cation efflux protein cytoplasmic domain-like"/>
    <property type="match status" value="1"/>
</dbReference>
<comment type="caution">
    <text evidence="11">The sequence shown here is derived from an EMBL/GenBank/DDBJ whole genome shotgun (WGS) entry which is preliminary data.</text>
</comment>
<evidence type="ECO:0000256" key="7">
    <source>
        <dbReference type="SAM" id="Phobius"/>
    </source>
</evidence>
<dbReference type="Pfam" id="PF16916">
    <property type="entry name" value="ZT_dimer"/>
    <property type="match status" value="1"/>
</dbReference>
<dbReference type="InterPro" id="IPR036837">
    <property type="entry name" value="Cation_efflux_CTD_sf"/>
</dbReference>
<feature type="transmembrane region" description="Helical" evidence="7">
    <location>
        <begin position="156"/>
        <end position="176"/>
    </location>
</feature>
<dbReference type="InterPro" id="IPR058533">
    <property type="entry name" value="Cation_efflux_TM"/>
</dbReference>
<gene>
    <name evidence="11" type="ORF">LI82_07470</name>
</gene>
<dbReference type="InterPro" id="IPR050291">
    <property type="entry name" value="CDF_Transporter"/>
</dbReference>
<evidence type="ECO:0000256" key="5">
    <source>
        <dbReference type="ARBA" id="ARBA00022989"/>
    </source>
</evidence>
<dbReference type="InterPro" id="IPR036105">
    <property type="entry name" value="DiNase_FeMo-co_biosyn_sf"/>
</dbReference>
<organism evidence="11 12">
    <name type="scientific">Methanococcoides methylutens</name>
    <dbReference type="NCBI Taxonomy" id="2226"/>
    <lineage>
        <taxon>Archaea</taxon>
        <taxon>Methanobacteriati</taxon>
        <taxon>Methanobacteriota</taxon>
        <taxon>Stenosarchaea group</taxon>
        <taxon>Methanomicrobia</taxon>
        <taxon>Methanosarcinales</taxon>
        <taxon>Methanosarcinaceae</taxon>
        <taxon>Methanococcoides</taxon>
    </lineage>
</organism>
<dbReference type="PANTHER" id="PTHR43840:SF15">
    <property type="entry name" value="MITOCHONDRIAL METAL TRANSPORTER 1-RELATED"/>
    <property type="match status" value="1"/>
</dbReference>
<dbReference type="Gene3D" id="3.30.70.1350">
    <property type="entry name" value="Cation efflux protein, cytoplasmic domain"/>
    <property type="match status" value="1"/>
</dbReference>
<reference evidence="11 12" key="1">
    <citation type="submission" date="2014-09" db="EMBL/GenBank/DDBJ databases">
        <title>Draft genome sequence of an obligately methylotrophic methanogen, Methanococcoides methylutens, isolated from marine sediment.</title>
        <authorList>
            <person name="Guan Y."/>
            <person name="Ngugi D.K."/>
            <person name="Blom J."/>
            <person name="Ali S."/>
            <person name="Ferry J.G."/>
            <person name="Stingl U."/>
        </authorList>
    </citation>
    <scope>NUCLEOTIDE SEQUENCE [LARGE SCALE GENOMIC DNA]</scope>
    <source>
        <strain evidence="11 12">DSM 2657</strain>
    </source>
</reference>
<dbReference type="AlphaFoldDB" id="A0A099T1B4"/>
<evidence type="ECO:0000256" key="2">
    <source>
        <dbReference type="ARBA" id="ARBA00008114"/>
    </source>
</evidence>
<keyword evidence="6 7" id="KW-0472">Membrane</keyword>
<comment type="similarity">
    <text evidence="2">Belongs to the cation diffusion facilitator (CDF) transporter (TC 2.A.4) family.</text>
</comment>
<evidence type="ECO:0000313" key="11">
    <source>
        <dbReference type="EMBL" id="KGK98679.1"/>
    </source>
</evidence>
<dbReference type="SUPFAM" id="SSF161111">
    <property type="entry name" value="Cation efflux protein transmembrane domain-like"/>
    <property type="match status" value="1"/>
</dbReference>
<dbReference type="RefSeq" id="WP_048194626.1">
    <property type="nucleotide sequence ID" value="NZ_CAAGSM010000009.1"/>
</dbReference>
<dbReference type="Pfam" id="PF02579">
    <property type="entry name" value="Nitro_FeMo-Co"/>
    <property type="match status" value="1"/>
</dbReference>
<feature type="domain" description="Cation efflux protein transmembrane" evidence="8">
    <location>
        <begin position="17"/>
        <end position="207"/>
    </location>
</feature>
<feature type="transmembrane region" description="Helical" evidence="7">
    <location>
        <begin position="82"/>
        <end position="99"/>
    </location>
</feature>
<feature type="transmembrane region" description="Helical" evidence="7">
    <location>
        <begin position="16"/>
        <end position="34"/>
    </location>
</feature>
<evidence type="ECO:0000313" key="12">
    <source>
        <dbReference type="Proteomes" id="UP000029859"/>
    </source>
</evidence>
<dbReference type="PANTHER" id="PTHR43840">
    <property type="entry name" value="MITOCHONDRIAL METAL TRANSPORTER 1-RELATED"/>
    <property type="match status" value="1"/>
</dbReference>
<dbReference type="Pfam" id="PF01545">
    <property type="entry name" value="Cation_efflux"/>
    <property type="match status" value="1"/>
</dbReference>
<evidence type="ECO:0000256" key="4">
    <source>
        <dbReference type="ARBA" id="ARBA00022692"/>
    </source>
</evidence>
<dbReference type="OrthoDB" id="8907at2157"/>
<dbReference type="InterPro" id="IPR003731">
    <property type="entry name" value="Di-Nase_FeMo-co_biosynth"/>
</dbReference>
<dbReference type="InterPro" id="IPR002524">
    <property type="entry name" value="Cation_efflux"/>
</dbReference>
<accession>A0A099T1B4</accession>
<evidence type="ECO:0000259" key="8">
    <source>
        <dbReference type="Pfam" id="PF01545"/>
    </source>
</evidence>
<evidence type="ECO:0000256" key="6">
    <source>
        <dbReference type="ARBA" id="ARBA00023136"/>
    </source>
</evidence>
<keyword evidence="12" id="KW-1185">Reference proteome</keyword>
<evidence type="ECO:0000259" key="9">
    <source>
        <dbReference type="Pfam" id="PF02579"/>
    </source>
</evidence>
<sequence length="411" mass="45050">MAVKEELRLGAKASKNSTIVLVFLAAIKGTVGFYSGSSSLIADAIHTSMDIFTSLAVWVGLKLSLKSSGEHFPYGYYKAENLVALFVSLLIILSGVELVREALSTIRAPSEIEFQELALGAAVFSVITIYALSQYKFKIGRQIGSQALIADATHSYTDVFSSMVVVVAIIGSMFGMPWIDSLGVLVISVVIFKLGISTAKESALTLMDAWLDRESIESIRHSVKQIPGVNKVDDIRLRRSGLVVFGEMQVESAGECDLKRVEMLSVEIEEVVKSEIPNLEHISVDIKPGKISVLKVAIPIIKPEGLQSKLSRHIGKAPYYIIIQLEDNKIIDWEIGENPAADLERKRGVKTAEYLQEHGVNIVIIKDIGEGPFHKFHDSFIKLLDMPDDVEDVETLIGKIPELSAITAPTE</sequence>
<dbReference type="Gene3D" id="1.20.1510.10">
    <property type="entry name" value="Cation efflux protein transmembrane domain"/>
    <property type="match status" value="1"/>
</dbReference>
<dbReference type="Proteomes" id="UP000029859">
    <property type="component" value="Unassembled WGS sequence"/>
</dbReference>
<proteinExistence type="inferred from homology"/>
<dbReference type="InterPro" id="IPR027469">
    <property type="entry name" value="Cation_efflux_TMD_sf"/>
</dbReference>
<dbReference type="SUPFAM" id="SSF53146">
    <property type="entry name" value="Nitrogenase accessory factor-like"/>
    <property type="match status" value="1"/>
</dbReference>
<comment type="subcellular location">
    <subcellularLocation>
        <location evidence="1">Membrane</location>
        <topology evidence="1">Multi-pass membrane protein</topology>
    </subcellularLocation>
</comment>
<dbReference type="EMBL" id="JRHO01000013">
    <property type="protein sequence ID" value="KGK98679.1"/>
    <property type="molecule type" value="Genomic_DNA"/>
</dbReference>
<feature type="domain" description="Cation efflux protein cytoplasmic" evidence="10">
    <location>
        <begin position="211"/>
        <end position="288"/>
    </location>
</feature>